<evidence type="ECO:0000313" key="4">
    <source>
        <dbReference type="Proteomes" id="UP000660729"/>
    </source>
</evidence>
<keyword evidence="4" id="KW-1185">Reference proteome</keyword>
<protein>
    <submittedName>
        <fullName evidence="3">Uncharacterized protein</fullName>
    </submittedName>
</protein>
<evidence type="ECO:0000256" key="2">
    <source>
        <dbReference type="SAM" id="Phobius"/>
    </source>
</evidence>
<dbReference type="Proteomes" id="UP000660729">
    <property type="component" value="Unassembled WGS sequence"/>
</dbReference>
<evidence type="ECO:0000313" key="3">
    <source>
        <dbReference type="EMBL" id="KAF7185667.1"/>
    </source>
</evidence>
<accession>A0A8H6VCK1</accession>
<feature type="compositionally biased region" description="Basic and acidic residues" evidence="1">
    <location>
        <begin position="296"/>
        <end position="311"/>
    </location>
</feature>
<comment type="caution">
    <text evidence="3">The sequence shown here is derived from an EMBL/GenBank/DDBJ whole genome shotgun (WGS) entry which is preliminary data.</text>
</comment>
<keyword evidence="2" id="KW-0472">Membrane</keyword>
<organism evidence="3 4">
    <name type="scientific">Pseudocercospora fuligena</name>
    <dbReference type="NCBI Taxonomy" id="685502"/>
    <lineage>
        <taxon>Eukaryota</taxon>
        <taxon>Fungi</taxon>
        <taxon>Dikarya</taxon>
        <taxon>Ascomycota</taxon>
        <taxon>Pezizomycotina</taxon>
        <taxon>Dothideomycetes</taxon>
        <taxon>Dothideomycetidae</taxon>
        <taxon>Mycosphaerellales</taxon>
        <taxon>Mycosphaerellaceae</taxon>
        <taxon>Pseudocercospora</taxon>
    </lineage>
</organism>
<gene>
    <name evidence="3" type="ORF">HII31_13008</name>
</gene>
<keyword evidence="2" id="KW-1133">Transmembrane helix</keyword>
<dbReference type="EMBL" id="JABCIY010000313">
    <property type="protein sequence ID" value="KAF7185667.1"/>
    <property type="molecule type" value="Genomic_DNA"/>
</dbReference>
<dbReference type="PANTHER" id="PTHR16861:SF4">
    <property type="entry name" value="SH3 DOMAIN PROTEIN (AFU_ORTHOLOGUE AFUA_1G13610)"/>
    <property type="match status" value="1"/>
</dbReference>
<dbReference type="PANTHER" id="PTHR16861">
    <property type="entry name" value="GLYCOPROTEIN 38"/>
    <property type="match status" value="1"/>
</dbReference>
<feature type="region of interest" description="Disordered" evidence="1">
    <location>
        <begin position="283"/>
        <end position="315"/>
    </location>
</feature>
<evidence type="ECO:0000256" key="1">
    <source>
        <dbReference type="SAM" id="MobiDB-lite"/>
    </source>
</evidence>
<dbReference type="OrthoDB" id="4770059at2759"/>
<reference evidence="3" key="1">
    <citation type="submission" date="2020-04" db="EMBL/GenBank/DDBJ databases">
        <title>Draft genome resource of the tomato pathogen Pseudocercospora fuligena.</title>
        <authorList>
            <person name="Zaccaron A."/>
        </authorList>
    </citation>
    <scope>NUCLEOTIDE SEQUENCE</scope>
    <source>
        <strain evidence="3">PF001</strain>
    </source>
</reference>
<feature type="compositionally biased region" description="Low complexity" evidence="1">
    <location>
        <begin position="199"/>
        <end position="226"/>
    </location>
</feature>
<name>A0A8H6VCK1_9PEZI</name>
<sequence length="354" mass="36781">MRMQSGLKIGRYPVALFHPGSGCGHFLSIAEMAQMGQGGFPSVIEALTTIFTPPTDCSPGPTFTLGNGKNDSFIFNSSYLDTFIHGYTSSCLPTAALDIIYDLTNYAGAKGYSPGLCPSGWATASAAYSPPQTTAFCCPEGWNVYTTGNYRDFNCTSGPSDAFVISGDLTTTYTTNNVILMRGIAVTQADSDKALLASATAPSSTTTSTSTAPNSDSSSLSTTATPGASVSSGTAPTATNPEPEPGPGLSTGAKAGIGVGAAIGALLVIGIVIFVLWRKRRQRKATPDQSPLGSSDKFEKAELSGEPKQVPELKATNLYEADGTGRPGEMSNANVRAELEGDWRGWEVPGHGSR</sequence>
<keyword evidence="2" id="KW-0812">Transmembrane</keyword>
<dbReference type="AlphaFoldDB" id="A0A8H6VCK1"/>
<feature type="region of interest" description="Disordered" evidence="1">
    <location>
        <begin position="199"/>
        <end position="251"/>
    </location>
</feature>
<proteinExistence type="predicted"/>
<feature type="transmembrane region" description="Helical" evidence="2">
    <location>
        <begin position="255"/>
        <end position="277"/>
    </location>
</feature>